<dbReference type="InterPro" id="IPR050955">
    <property type="entry name" value="Plant_Biomass_Hydrol_Est"/>
</dbReference>
<dbReference type="AlphaFoldDB" id="A0A918DLX0"/>
<keyword evidence="1" id="KW-0732">Signal</keyword>
<dbReference type="EMBL" id="BMLS01000008">
    <property type="protein sequence ID" value="GGO74501.1"/>
    <property type="molecule type" value="Genomic_DNA"/>
</dbReference>
<reference evidence="3" key="1">
    <citation type="journal article" date="2014" name="Int. J. Syst. Evol. Microbiol.">
        <title>Complete genome sequence of Corynebacterium casei LMG S-19264T (=DSM 44701T), isolated from a smear-ripened cheese.</title>
        <authorList>
            <consortium name="US DOE Joint Genome Institute (JGI-PGF)"/>
            <person name="Walter F."/>
            <person name="Albersmeier A."/>
            <person name="Kalinowski J."/>
            <person name="Ruckert C."/>
        </authorList>
    </citation>
    <scope>NUCLEOTIDE SEQUENCE</scope>
    <source>
        <strain evidence="3">CGMCC 1.7086</strain>
    </source>
</reference>
<dbReference type="InterPro" id="IPR003140">
    <property type="entry name" value="PLipase/COase/thioEstase"/>
</dbReference>
<dbReference type="SUPFAM" id="SSF53474">
    <property type="entry name" value="alpha/beta-Hydrolases"/>
    <property type="match status" value="1"/>
</dbReference>
<dbReference type="Proteomes" id="UP000606935">
    <property type="component" value="Unassembled WGS sequence"/>
</dbReference>
<reference evidence="3" key="2">
    <citation type="submission" date="2020-09" db="EMBL/GenBank/DDBJ databases">
        <authorList>
            <person name="Sun Q."/>
            <person name="Zhou Y."/>
        </authorList>
    </citation>
    <scope>NUCLEOTIDE SEQUENCE</scope>
    <source>
        <strain evidence="3">CGMCC 1.7086</strain>
    </source>
</reference>
<name>A0A918DLX0_9ALTE</name>
<evidence type="ECO:0000259" key="2">
    <source>
        <dbReference type="Pfam" id="PF02230"/>
    </source>
</evidence>
<proteinExistence type="predicted"/>
<feature type="domain" description="Phospholipase/carboxylesterase/thioesterase" evidence="2">
    <location>
        <begin position="51"/>
        <end position="242"/>
    </location>
</feature>
<evidence type="ECO:0000256" key="1">
    <source>
        <dbReference type="ARBA" id="ARBA00022729"/>
    </source>
</evidence>
<dbReference type="PANTHER" id="PTHR43037:SF1">
    <property type="entry name" value="BLL1128 PROTEIN"/>
    <property type="match status" value="1"/>
</dbReference>
<evidence type="ECO:0000313" key="4">
    <source>
        <dbReference type="Proteomes" id="UP000606935"/>
    </source>
</evidence>
<dbReference type="GO" id="GO:0016787">
    <property type="term" value="F:hydrolase activity"/>
    <property type="evidence" value="ECO:0007669"/>
    <property type="project" value="InterPro"/>
</dbReference>
<sequence length="267" mass="29713">MRALVVSILMLVSYGLHGQEHRLYQSLVFQHNNSELPYRVLFPEHFDPHKRYPLILFLHGAGERGSDNSLQLTHGATLFAEDKVRANYPAIVIFPQAPKAQYWANVKLDRSTQPLTAVFSANPKPTEALAATIALMEEWSARPYVDKTRVYAGGLSMGGMGTLELLYHKPAMFAAALVICGAGDAALTSQYRKGMPVWLFHGEQDQVVSPAYTQTMYEAIRRSGGQAKVTWYPEVGHNSWNPAFAEPDLLAWLFSHTLPAKGAVQEQ</sequence>
<dbReference type="RefSeq" id="WP_188698906.1">
    <property type="nucleotide sequence ID" value="NZ_BMLS01000008.1"/>
</dbReference>
<evidence type="ECO:0000313" key="3">
    <source>
        <dbReference type="EMBL" id="GGO74501.1"/>
    </source>
</evidence>
<dbReference type="PANTHER" id="PTHR43037">
    <property type="entry name" value="UNNAMED PRODUCT-RELATED"/>
    <property type="match status" value="1"/>
</dbReference>
<dbReference type="InterPro" id="IPR029058">
    <property type="entry name" value="AB_hydrolase_fold"/>
</dbReference>
<comment type="caution">
    <text evidence="3">The sequence shown here is derived from an EMBL/GenBank/DDBJ whole genome shotgun (WGS) entry which is preliminary data.</text>
</comment>
<organism evidence="3 4">
    <name type="scientific">Bowmanella pacifica</name>
    <dbReference type="NCBI Taxonomy" id="502051"/>
    <lineage>
        <taxon>Bacteria</taxon>
        <taxon>Pseudomonadati</taxon>
        <taxon>Pseudomonadota</taxon>
        <taxon>Gammaproteobacteria</taxon>
        <taxon>Alteromonadales</taxon>
        <taxon>Alteromonadaceae</taxon>
        <taxon>Bowmanella</taxon>
    </lineage>
</organism>
<gene>
    <name evidence="3" type="ORF">GCM10010982_37470</name>
</gene>
<accession>A0A918DLX0</accession>
<keyword evidence="4" id="KW-1185">Reference proteome</keyword>
<protein>
    <submittedName>
        <fullName evidence="3">Phospholipase</fullName>
    </submittedName>
</protein>
<dbReference type="Gene3D" id="3.40.50.1820">
    <property type="entry name" value="alpha/beta hydrolase"/>
    <property type="match status" value="1"/>
</dbReference>
<dbReference type="Pfam" id="PF02230">
    <property type="entry name" value="Abhydrolase_2"/>
    <property type="match status" value="1"/>
</dbReference>